<evidence type="ECO:0000313" key="1">
    <source>
        <dbReference type="EMBL" id="REH47328.1"/>
    </source>
</evidence>
<dbReference type="PANTHER" id="PTHR47691">
    <property type="entry name" value="REGULATOR-RELATED"/>
    <property type="match status" value="1"/>
</dbReference>
<accession>A0A3E0HLQ3</accession>
<keyword evidence="2" id="KW-1185">Reference proteome</keyword>
<evidence type="ECO:0000313" key="2">
    <source>
        <dbReference type="Proteomes" id="UP000256269"/>
    </source>
</evidence>
<protein>
    <submittedName>
        <fullName evidence="1">Tetratricopeptide repeat protein</fullName>
    </submittedName>
</protein>
<comment type="caution">
    <text evidence="1">The sequence shown here is derived from an EMBL/GenBank/DDBJ whole genome shotgun (WGS) entry which is preliminary data.</text>
</comment>
<proteinExistence type="predicted"/>
<dbReference type="SUPFAM" id="SSF48452">
    <property type="entry name" value="TPR-like"/>
    <property type="match status" value="1"/>
</dbReference>
<reference evidence="1 2" key="1">
    <citation type="submission" date="2018-08" db="EMBL/GenBank/DDBJ databases">
        <title>Genomic Encyclopedia of Archaeal and Bacterial Type Strains, Phase II (KMG-II): from individual species to whole genera.</title>
        <authorList>
            <person name="Goeker M."/>
        </authorList>
    </citation>
    <scope>NUCLEOTIDE SEQUENCE [LARGE SCALE GENOMIC DNA]</scope>
    <source>
        <strain evidence="1 2">DSM 45791</strain>
    </source>
</reference>
<dbReference type="AlphaFoldDB" id="A0A3E0HLQ3"/>
<sequence>MELVTALRALPSSLAAIDDGHDSDDALRASLARSYRVLPAEVARLFRLLSLHPGDEFSAEVAAATIGTPVAACLPMLRSLASVHLLEHAGVRFILPPLMRAYATELAHDATAPQELADARVRMLDWYWAGASSADQAVYPHRIQRADLAPPAAAPPVILEFGPAAMAWLSTERTNLSAAIVLASEHGLPHAWRMPVLLRELYLLNNFRSDWKRTHEVALVAAHQAGDDQGEAGIHLGLALLARLDDEPAKSLQGLRSALELFGKAGNRRGEATTRHYLGNHYRYDREYTTAQTFYDHALRLRVEENDRSGQSATLHALGVIMVEQGDATQARAYLHQALDIRRSIGYHVGQAATLTELGMLADSEGDTETALTVLDEVVALQETQTADHEDVVRALTTLADIHVDRGDYAQAAARARYAIGLCHPHNDREHAIRASTTLSEALEHLGRHDEAQEESRHARELLVDLDVTPAIEPTAVRLTVLSDSDTDDDTTEPSDLP</sequence>
<dbReference type="Pfam" id="PF13424">
    <property type="entry name" value="TPR_12"/>
    <property type="match status" value="1"/>
</dbReference>
<dbReference type="Proteomes" id="UP000256269">
    <property type="component" value="Unassembled WGS sequence"/>
</dbReference>
<dbReference type="PANTHER" id="PTHR47691:SF3">
    <property type="entry name" value="HTH-TYPE TRANSCRIPTIONAL REGULATOR RV0890C-RELATED"/>
    <property type="match status" value="1"/>
</dbReference>
<dbReference type="RefSeq" id="WP_170217641.1">
    <property type="nucleotide sequence ID" value="NZ_CP144375.1"/>
</dbReference>
<name>A0A3E0HLQ3_9PSEU</name>
<gene>
    <name evidence="1" type="ORF">BCF44_106493</name>
</gene>
<dbReference type="SMART" id="SM00028">
    <property type="entry name" value="TPR"/>
    <property type="match status" value="5"/>
</dbReference>
<dbReference type="InterPro" id="IPR019734">
    <property type="entry name" value="TPR_rpt"/>
</dbReference>
<dbReference type="Gene3D" id="1.25.40.10">
    <property type="entry name" value="Tetratricopeptide repeat domain"/>
    <property type="match status" value="2"/>
</dbReference>
<organism evidence="1 2">
    <name type="scientific">Kutzneria buriramensis</name>
    <dbReference type="NCBI Taxonomy" id="1045776"/>
    <lineage>
        <taxon>Bacteria</taxon>
        <taxon>Bacillati</taxon>
        <taxon>Actinomycetota</taxon>
        <taxon>Actinomycetes</taxon>
        <taxon>Pseudonocardiales</taxon>
        <taxon>Pseudonocardiaceae</taxon>
        <taxon>Kutzneria</taxon>
    </lineage>
</organism>
<dbReference type="InterPro" id="IPR011990">
    <property type="entry name" value="TPR-like_helical_dom_sf"/>
</dbReference>
<dbReference type="EMBL" id="QUNO01000006">
    <property type="protein sequence ID" value="REH47328.1"/>
    <property type="molecule type" value="Genomic_DNA"/>
</dbReference>